<proteinExistence type="predicted"/>
<dbReference type="Proteomes" id="UP000567885">
    <property type="component" value="Unassembled WGS sequence"/>
</dbReference>
<dbReference type="AlphaFoldDB" id="A0A8H5THG2"/>
<reference evidence="1 2" key="1">
    <citation type="submission" date="2020-05" db="EMBL/GenBank/DDBJ databases">
        <title>Identification and distribution of gene clusters putatively required for synthesis of sphingolipid metabolism inhibitors in phylogenetically diverse species of the filamentous fungus Fusarium.</title>
        <authorList>
            <person name="Kim H.-S."/>
            <person name="Busman M."/>
            <person name="Brown D.W."/>
            <person name="Divon H."/>
            <person name="Uhlig S."/>
            <person name="Proctor R.H."/>
        </authorList>
    </citation>
    <scope>NUCLEOTIDE SEQUENCE [LARGE SCALE GENOMIC DNA]</scope>
    <source>
        <strain evidence="1 2">NRRL 20693</strain>
    </source>
</reference>
<gene>
    <name evidence="1" type="ORF">FHETE_3778</name>
</gene>
<dbReference type="OrthoDB" id="4576521at2759"/>
<organism evidence="1 2">
    <name type="scientific">Fusarium heterosporum</name>
    <dbReference type="NCBI Taxonomy" id="42747"/>
    <lineage>
        <taxon>Eukaryota</taxon>
        <taxon>Fungi</taxon>
        <taxon>Dikarya</taxon>
        <taxon>Ascomycota</taxon>
        <taxon>Pezizomycotina</taxon>
        <taxon>Sordariomycetes</taxon>
        <taxon>Hypocreomycetidae</taxon>
        <taxon>Hypocreales</taxon>
        <taxon>Nectriaceae</taxon>
        <taxon>Fusarium</taxon>
        <taxon>Fusarium heterosporum species complex</taxon>
    </lineage>
</organism>
<evidence type="ECO:0000313" key="1">
    <source>
        <dbReference type="EMBL" id="KAF5672280.1"/>
    </source>
</evidence>
<evidence type="ECO:0000313" key="2">
    <source>
        <dbReference type="Proteomes" id="UP000567885"/>
    </source>
</evidence>
<keyword evidence="2" id="KW-1185">Reference proteome</keyword>
<accession>A0A8H5THG2</accession>
<name>A0A8H5THG2_FUSHE</name>
<dbReference type="EMBL" id="JAAGWQ010000061">
    <property type="protein sequence ID" value="KAF5672280.1"/>
    <property type="molecule type" value="Genomic_DNA"/>
</dbReference>
<sequence length="119" mass="13119">MSSLTKVVHGKVVTNTNVDPPAGWSVSYDDFGGDSVWGDDGDVADLVGAYGIEGVVKPLFRSPPGDDQVIFIIEINEQYYIYGGENEWVQRIITPTDLEEIVEVVNEKGYFCLETEEIG</sequence>
<comment type="caution">
    <text evidence="1">The sequence shown here is derived from an EMBL/GenBank/DDBJ whole genome shotgun (WGS) entry which is preliminary data.</text>
</comment>
<protein>
    <submittedName>
        <fullName evidence="1">Uncharacterized protein</fullName>
    </submittedName>
</protein>